<protein>
    <recommendedName>
        <fullName evidence="3">Reverse transcriptase domain-containing protein</fullName>
    </recommendedName>
</protein>
<gene>
    <name evidence="1" type="ORF">BD310DRAFT_778853</name>
</gene>
<sequence length="243" mass="27428">MIQKSELTGFEINGLNEPVKATLFADDTTAYLSETDDFGILQEILDTWCSAAKARFNIAKTEIIPVGEQSFREKMARTYKETGRWKAYPQNVRMAGEGDAIRVLGGFFGNGIDQMAIWSPRLAKVAAVIERWKWGNATLDGKRHVIQMVVAGMTQYLTDVQRMPDAVTRRLDKIIREYLWEGKATPPIAKGYTQLPLEDGGLNVLDISARNEAIDVMWLKAYLDFSEDRPKWAYIADDILATN</sequence>
<reference evidence="1 2" key="1">
    <citation type="submission" date="2019-01" db="EMBL/GenBank/DDBJ databases">
        <title>Draft genome sequences of three monokaryotic isolates of the white-rot basidiomycete fungus Dichomitus squalens.</title>
        <authorList>
            <consortium name="DOE Joint Genome Institute"/>
            <person name="Lopez S.C."/>
            <person name="Andreopoulos B."/>
            <person name="Pangilinan J."/>
            <person name="Lipzen A."/>
            <person name="Riley R."/>
            <person name="Ahrendt S."/>
            <person name="Ng V."/>
            <person name="Barry K."/>
            <person name="Daum C."/>
            <person name="Grigoriev I.V."/>
            <person name="Hilden K.S."/>
            <person name="Makela M.R."/>
            <person name="de Vries R.P."/>
        </authorList>
    </citation>
    <scope>NUCLEOTIDE SEQUENCE [LARGE SCALE GENOMIC DNA]</scope>
    <source>
        <strain evidence="1 2">CBS 464.89</strain>
    </source>
</reference>
<keyword evidence="2" id="KW-1185">Reference proteome</keyword>
<evidence type="ECO:0000313" key="2">
    <source>
        <dbReference type="Proteomes" id="UP000292082"/>
    </source>
</evidence>
<dbReference type="Proteomes" id="UP000292082">
    <property type="component" value="Unassembled WGS sequence"/>
</dbReference>
<dbReference type="AlphaFoldDB" id="A0A4Q9PP70"/>
<dbReference type="EMBL" id="ML145157">
    <property type="protein sequence ID" value="TBU56129.1"/>
    <property type="molecule type" value="Genomic_DNA"/>
</dbReference>
<proteinExistence type="predicted"/>
<evidence type="ECO:0008006" key="3">
    <source>
        <dbReference type="Google" id="ProtNLM"/>
    </source>
</evidence>
<feature type="non-terminal residue" evidence="1">
    <location>
        <position position="243"/>
    </location>
</feature>
<accession>A0A4Q9PP70</accession>
<name>A0A4Q9PP70_9APHY</name>
<evidence type="ECO:0000313" key="1">
    <source>
        <dbReference type="EMBL" id="TBU56129.1"/>
    </source>
</evidence>
<organism evidence="1 2">
    <name type="scientific">Dichomitus squalens</name>
    <dbReference type="NCBI Taxonomy" id="114155"/>
    <lineage>
        <taxon>Eukaryota</taxon>
        <taxon>Fungi</taxon>
        <taxon>Dikarya</taxon>
        <taxon>Basidiomycota</taxon>
        <taxon>Agaricomycotina</taxon>
        <taxon>Agaricomycetes</taxon>
        <taxon>Polyporales</taxon>
        <taxon>Polyporaceae</taxon>
        <taxon>Dichomitus</taxon>
    </lineage>
</organism>